<evidence type="ECO:0000313" key="2">
    <source>
        <dbReference type="EMBL" id="KAF4635845.1"/>
    </source>
</evidence>
<feature type="chain" id="PRO_5034098004" evidence="1">
    <location>
        <begin position="19"/>
        <end position="268"/>
    </location>
</feature>
<protein>
    <submittedName>
        <fullName evidence="2">Uncharacterized protein</fullName>
    </submittedName>
</protein>
<dbReference type="EMBL" id="JAAMPI010000096">
    <property type="protein sequence ID" value="KAF4635845.1"/>
    <property type="molecule type" value="Genomic_DNA"/>
</dbReference>
<reference evidence="2 3" key="1">
    <citation type="submission" date="2020-03" db="EMBL/GenBank/DDBJ databases">
        <title>Draft Genome Sequence of Cudoniella acicularis.</title>
        <authorList>
            <person name="Buettner E."/>
            <person name="Kellner H."/>
        </authorList>
    </citation>
    <scope>NUCLEOTIDE SEQUENCE [LARGE SCALE GENOMIC DNA]</scope>
    <source>
        <strain evidence="2 3">DSM 108380</strain>
    </source>
</reference>
<gene>
    <name evidence="2" type="ORF">G7Y89_g2254</name>
</gene>
<evidence type="ECO:0000313" key="3">
    <source>
        <dbReference type="Proteomes" id="UP000566819"/>
    </source>
</evidence>
<dbReference type="Proteomes" id="UP000566819">
    <property type="component" value="Unassembled WGS sequence"/>
</dbReference>
<name>A0A8H4RVI8_9HELO</name>
<keyword evidence="3" id="KW-1185">Reference proteome</keyword>
<feature type="signal peptide" evidence="1">
    <location>
        <begin position="1"/>
        <end position="18"/>
    </location>
</feature>
<dbReference type="AlphaFoldDB" id="A0A8H4RVI8"/>
<sequence length="268" mass="28221">MSLSKSLLFFSVLASTFASPLLSLESRAAECYPQNMATDVTDGNCPHKNTLDKSGNCQNIPGIPGNAGCTSYCELTLSKGFGQEVPFAQGWCQGGTTCGVALAQSVTTTQTWTISIGSGMSSTADLSKLLTSTFNIGASYSISKSLSYTTTVSHSKDLAAGVCGYWTFVPYVMNSCGTLTEVATKEMAAGYYDTDEVSYCDTRGAKTNTPNWCNKSIYKDDKGKADGEVLFVYVDCNSGAVLSNSQITGDTQPAAYLYPGVSTGPSAQ</sequence>
<dbReference type="OrthoDB" id="1896086at2759"/>
<evidence type="ECO:0000256" key="1">
    <source>
        <dbReference type="SAM" id="SignalP"/>
    </source>
</evidence>
<accession>A0A8H4RVI8</accession>
<keyword evidence="1" id="KW-0732">Signal</keyword>
<proteinExistence type="predicted"/>
<comment type="caution">
    <text evidence="2">The sequence shown here is derived from an EMBL/GenBank/DDBJ whole genome shotgun (WGS) entry which is preliminary data.</text>
</comment>
<organism evidence="2 3">
    <name type="scientific">Cudoniella acicularis</name>
    <dbReference type="NCBI Taxonomy" id="354080"/>
    <lineage>
        <taxon>Eukaryota</taxon>
        <taxon>Fungi</taxon>
        <taxon>Dikarya</taxon>
        <taxon>Ascomycota</taxon>
        <taxon>Pezizomycotina</taxon>
        <taxon>Leotiomycetes</taxon>
        <taxon>Helotiales</taxon>
        <taxon>Tricladiaceae</taxon>
        <taxon>Cudoniella</taxon>
    </lineage>
</organism>